<dbReference type="OrthoDB" id="1646880at2"/>
<feature type="domain" description="HTH LytTR-type" evidence="3">
    <location>
        <begin position="145"/>
        <end position="248"/>
    </location>
</feature>
<dbReference type="GO" id="GO:0003677">
    <property type="term" value="F:DNA binding"/>
    <property type="evidence" value="ECO:0007669"/>
    <property type="project" value="InterPro"/>
</dbReference>
<dbReference type="Gene3D" id="2.40.50.1020">
    <property type="entry name" value="LytTr DNA-binding domain"/>
    <property type="match status" value="1"/>
</dbReference>
<evidence type="ECO:0000256" key="1">
    <source>
        <dbReference type="PROSITE-ProRule" id="PRU00169"/>
    </source>
</evidence>
<dbReference type="RefSeq" id="WP_090655206.1">
    <property type="nucleotide sequence ID" value="NZ_FOXQ01000001.1"/>
</dbReference>
<dbReference type="EMBL" id="FOXQ01000001">
    <property type="protein sequence ID" value="SFP66256.1"/>
    <property type="molecule type" value="Genomic_DNA"/>
</dbReference>
<dbReference type="STRING" id="1465490.SAMN05444277_101606"/>
<dbReference type="InterPro" id="IPR011006">
    <property type="entry name" value="CheY-like_superfamily"/>
</dbReference>
<keyword evidence="1" id="KW-0597">Phosphoprotein</keyword>
<proteinExistence type="predicted"/>
<dbReference type="PROSITE" id="PS50110">
    <property type="entry name" value="RESPONSE_REGULATORY"/>
    <property type="match status" value="1"/>
</dbReference>
<name>A0A1I5S7N2_9BACT</name>
<dbReference type="Proteomes" id="UP000199031">
    <property type="component" value="Unassembled WGS sequence"/>
</dbReference>
<feature type="domain" description="Response regulatory" evidence="2">
    <location>
        <begin position="3"/>
        <end position="116"/>
    </location>
</feature>
<evidence type="ECO:0000259" key="2">
    <source>
        <dbReference type="PROSITE" id="PS50110"/>
    </source>
</evidence>
<dbReference type="GO" id="GO:0000156">
    <property type="term" value="F:phosphorelay response regulator activity"/>
    <property type="evidence" value="ECO:0007669"/>
    <property type="project" value="InterPro"/>
</dbReference>
<feature type="modified residue" description="4-aspartylphosphate" evidence="1">
    <location>
        <position position="55"/>
    </location>
</feature>
<evidence type="ECO:0000313" key="5">
    <source>
        <dbReference type="Proteomes" id="UP000199031"/>
    </source>
</evidence>
<dbReference type="InterPro" id="IPR046947">
    <property type="entry name" value="LytR-like"/>
</dbReference>
<dbReference type="SMART" id="SM00850">
    <property type="entry name" value="LytTR"/>
    <property type="match status" value="1"/>
</dbReference>
<dbReference type="InterPro" id="IPR001789">
    <property type="entry name" value="Sig_transdc_resp-reg_receiver"/>
</dbReference>
<protein>
    <submittedName>
        <fullName evidence="4">Two component transcriptional regulator, LytTR family</fullName>
    </submittedName>
</protein>
<reference evidence="4 5" key="1">
    <citation type="submission" date="2016-10" db="EMBL/GenBank/DDBJ databases">
        <authorList>
            <person name="de Groot N.N."/>
        </authorList>
    </citation>
    <scope>NUCLEOTIDE SEQUENCE [LARGE SCALE GENOMIC DNA]</scope>
    <source>
        <strain evidence="4 5">DSM 28286</strain>
    </source>
</reference>
<dbReference type="SUPFAM" id="SSF52172">
    <property type="entry name" value="CheY-like"/>
    <property type="match status" value="1"/>
</dbReference>
<gene>
    <name evidence="4" type="ORF">SAMN05444277_101606</name>
</gene>
<dbReference type="Pfam" id="PF00072">
    <property type="entry name" value="Response_reg"/>
    <property type="match status" value="1"/>
</dbReference>
<evidence type="ECO:0000259" key="3">
    <source>
        <dbReference type="PROSITE" id="PS50930"/>
    </source>
</evidence>
<dbReference type="Pfam" id="PF04397">
    <property type="entry name" value="LytTR"/>
    <property type="match status" value="1"/>
</dbReference>
<dbReference type="InterPro" id="IPR007492">
    <property type="entry name" value="LytTR_DNA-bd_dom"/>
</dbReference>
<evidence type="ECO:0000313" key="4">
    <source>
        <dbReference type="EMBL" id="SFP66256.1"/>
    </source>
</evidence>
<dbReference type="AlphaFoldDB" id="A0A1I5S7N2"/>
<accession>A0A1I5S7N2</accession>
<dbReference type="Gene3D" id="3.40.50.2300">
    <property type="match status" value="1"/>
</dbReference>
<dbReference type="PROSITE" id="PS50930">
    <property type="entry name" value="HTH_LYTTR"/>
    <property type="match status" value="1"/>
</dbReference>
<dbReference type="PANTHER" id="PTHR37299">
    <property type="entry name" value="TRANSCRIPTIONAL REGULATOR-RELATED"/>
    <property type="match status" value="1"/>
</dbReference>
<keyword evidence="5" id="KW-1185">Reference proteome</keyword>
<dbReference type="SMART" id="SM00448">
    <property type="entry name" value="REC"/>
    <property type="match status" value="1"/>
</dbReference>
<organism evidence="4 5">
    <name type="scientific">Parafilimonas terrae</name>
    <dbReference type="NCBI Taxonomy" id="1465490"/>
    <lineage>
        <taxon>Bacteria</taxon>
        <taxon>Pseudomonadati</taxon>
        <taxon>Bacteroidota</taxon>
        <taxon>Chitinophagia</taxon>
        <taxon>Chitinophagales</taxon>
        <taxon>Chitinophagaceae</taxon>
        <taxon>Parafilimonas</taxon>
    </lineage>
</organism>
<dbReference type="PANTHER" id="PTHR37299:SF1">
    <property type="entry name" value="STAGE 0 SPORULATION PROTEIN A HOMOLOG"/>
    <property type="match status" value="1"/>
</dbReference>
<sequence length="249" mass="28668">MIKAVLIDDEKNALEMMEWLLKTYCPQVTIAAMCDNAKAGIEAINRHKPQVVFLDIEMPKMNGFYMLEQFDKLFFDVVFCTAYDQFAIKAFRYSAVNYLLKPVDPEDLIQTIQRIEERTSVPTKEQFQLLLQQIKQPVKTAPQRIALTTGEGLTFVPTSEIIYCEAESNYTNVVLAGGKKILVSKTLRDIDDALSGDDFYRVHSSYLINLNHIKKFVRVDGGYLIMDNDATINISRSRKQEFMEMFSRF</sequence>